<reference evidence="3" key="1">
    <citation type="submission" date="2016-10" db="EMBL/GenBank/DDBJ databases">
        <authorList>
            <person name="de Groot N.N."/>
        </authorList>
    </citation>
    <scope>NUCLEOTIDE SEQUENCE</scope>
</reference>
<sequence length="190" mass="20944">MKKIIIATSLLALIGCQENSITLNTEQKKDLKQEAMTLIKQFGGQLKPALKKALTTKGPVHAVAVCATEAPAIAKAINAKNPQWNIKRVSLKNRSESAQPDAWEKKVLTMFDQRHKDGESAKKMAYAEVVDGKYRFMKAQGVQGVCLTCHSSNINPTIKQALKKYYPHDKATGYKLGDIRGAFSLSKTLN</sequence>
<dbReference type="InterPro" id="IPR021796">
    <property type="entry name" value="Tll0287-like_dom"/>
</dbReference>
<dbReference type="EMBL" id="FPHZ01000028">
    <property type="protein sequence ID" value="SFV87521.1"/>
    <property type="molecule type" value="Genomic_DNA"/>
</dbReference>
<proteinExistence type="predicted"/>
<dbReference type="EMBL" id="FPHY01000052">
    <property type="protein sequence ID" value="SFV85908.1"/>
    <property type="molecule type" value="Genomic_DNA"/>
</dbReference>
<organism evidence="3">
    <name type="scientific">hydrothermal vent metagenome</name>
    <dbReference type="NCBI Taxonomy" id="652676"/>
    <lineage>
        <taxon>unclassified sequences</taxon>
        <taxon>metagenomes</taxon>
        <taxon>ecological metagenomes</taxon>
    </lineage>
</organism>
<name>A0A1W1E105_9ZZZZ</name>
<gene>
    <name evidence="2" type="ORF">MNB_SUP05-SYMBIONT-4-469</name>
    <name evidence="3" type="ORF">MNB_SUP05-SYMBIONT-5-1461</name>
</gene>
<accession>A0A1W1E105</accession>
<protein>
    <submittedName>
        <fullName evidence="3">Cytochrome c family protein</fullName>
    </submittedName>
</protein>
<evidence type="ECO:0000313" key="2">
    <source>
        <dbReference type="EMBL" id="SFV85908.1"/>
    </source>
</evidence>
<feature type="domain" description="Tll0287-like" evidence="1">
    <location>
        <begin position="32"/>
        <end position="186"/>
    </location>
</feature>
<evidence type="ECO:0000313" key="3">
    <source>
        <dbReference type="EMBL" id="SFV87521.1"/>
    </source>
</evidence>
<evidence type="ECO:0000259" key="1">
    <source>
        <dbReference type="Pfam" id="PF11845"/>
    </source>
</evidence>
<dbReference type="AlphaFoldDB" id="A0A1W1E105"/>
<dbReference type="PROSITE" id="PS51257">
    <property type="entry name" value="PROKAR_LIPOPROTEIN"/>
    <property type="match status" value="1"/>
</dbReference>
<dbReference type="Pfam" id="PF11845">
    <property type="entry name" value="Tll0287-like"/>
    <property type="match status" value="1"/>
</dbReference>